<name>U2YQ28_9SPHN</name>
<evidence type="ECO:0000313" key="2">
    <source>
        <dbReference type="EMBL" id="GAD50772.1"/>
    </source>
</evidence>
<dbReference type="PANTHER" id="PTHR12461">
    <property type="entry name" value="HYPOXIA-INDUCIBLE FACTOR 1 ALPHA INHIBITOR-RELATED"/>
    <property type="match status" value="1"/>
</dbReference>
<dbReference type="EMBL" id="BASZ01000012">
    <property type="protein sequence ID" value="GAD50772.1"/>
    <property type="molecule type" value="Genomic_DNA"/>
</dbReference>
<dbReference type="SUPFAM" id="SSF51197">
    <property type="entry name" value="Clavaminate synthase-like"/>
    <property type="match status" value="1"/>
</dbReference>
<dbReference type="PROSITE" id="PS51184">
    <property type="entry name" value="JMJC"/>
    <property type="match status" value="1"/>
</dbReference>
<dbReference type="InterPro" id="IPR041667">
    <property type="entry name" value="Cupin_8"/>
</dbReference>
<dbReference type="KEGG" id="ntd:EGO55_11030"/>
<proteinExistence type="predicted"/>
<dbReference type="OrthoDB" id="3776825at2"/>
<sequence length="289" mass="32145">MTREAVFPDAARGALADLYPEQAGVLTHRLVGHPLFTLEALVALAERMRPVDVEQNTGALPVGIDPGDVQHNGLSVADTIRSIEENGSWMVLKFVEQDPAYRALLEDILGELRPLVAPCTGEMLKLEGFIFVSSPGAVTPFHFDPEHNILLQLRGSKTMTVFPAADAEIAHGRMHEAFHLGAHRNLPFQPEFADRGQAHTIAPGEAIYVPVKAPHWVQNGPEPSISFSVTWRSEWSFREADAHGFNRLLRRAGFNPRLPGRFPHQNHAKSLAWRVIRRARRMIGQSESE</sequence>
<comment type="caution">
    <text evidence="2">The sequence shown here is derived from an EMBL/GenBank/DDBJ whole genome shotgun (WGS) entry which is preliminary data.</text>
</comment>
<gene>
    <name evidence="2" type="ORF">NT2_12_00360</name>
</gene>
<keyword evidence="3" id="KW-1185">Reference proteome</keyword>
<dbReference type="PANTHER" id="PTHR12461:SF105">
    <property type="entry name" value="HYPOXIA-INDUCIBLE FACTOR 1-ALPHA INHIBITOR"/>
    <property type="match status" value="1"/>
</dbReference>
<dbReference type="Gene3D" id="2.60.120.650">
    <property type="entry name" value="Cupin"/>
    <property type="match status" value="1"/>
</dbReference>
<dbReference type="Proteomes" id="UP000016568">
    <property type="component" value="Unassembled WGS sequence"/>
</dbReference>
<organism evidence="2 3">
    <name type="scientific">Caenibius tardaugens NBRC 16725</name>
    <dbReference type="NCBI Taxonomy" id="1219035"/>
    <lineage>
        <taxon>Bacteria</taxon>
        <taxon>Pseudomonadati</taxon>
        <taxon>Pseudomonadota</taxon>
        <taxon>Alphaproteobacteria</taxon>
        <taxon>Sphingomonadales</taxon>
        <taxon>Erythrobacteraceae</taxon>
        <taxon>Caenibius</taxon>
    </lineage>
</organism>
<dbReference type="InterPro" id="IPR003347">
    <property type="entry name" value="JmjC_dom"/>
</dbReference>
<accession>U2YQ28</accession>
<dbReference type="Pfam" id="PF13621">
    <property type="entry name" value="Cupin_8"/>
    <property type="match status" value="1"/>
</dbReference>
<dbReference type="RefSeq" id="WP_021691590.1">
    <property type="nucleotide sequence ID" value="NZ_BASZ01000012.1"/>
</dbReference>
<dbReference type="SMART" id="SM00558">
    <property type="entry name" value="JmjC"/>
    <property type="match status" value="1"/>
</dbReference>
<evidence type="ECO:0000313" key="3">
    <source>
        <dbReference type="Proteomes" id="UP000016568"/>
    </source>
</evidence>
<evidence type="ECO:0000259" key="1">
    <source>
        <dbReference type="PROSITE" id="PS51184"/>
    </source>
</evidence>
<dbReference type="eggNOG" id="COG2850">
    <property type="taxonomic scope" value="Bacteria"/>
</dbReference>
<reference evidence="2 3" key="1">
    <citation type="submission" date="2013-09" db="EMBL/GenBank/DDBJ databases">
        <title>Whole genome shotgun sequence of Novosphingobium tardaugens NBRC 16725.</title>
        <authorList>
            <person name="Isaki S."/>
            <person name="Hosoyama A."/>
            <person name="Tsuchikane K."/>
            <person name="Katsumata H."/>
            <person name="Ando Y."/>
            <person name="Yamazaki S."/>
            <person name="Fujita N."/>
        </authorList>
    </citation>
    <scope>NUCLEOTIDE SEQUENCE [LARGE SCALE GENOMIC DNA]</scope>
    <source>
        <strain evidence="2 3">NBRC 16725</strain>
    </source>
</reference>
<dbReference type="AlphaFoldDB" id="U2YQ28"/>
<feature type="domain" description="JmjC" evidence="1">
    <location>
        <begin position="87"/>
        <end position="248"/>
    </location>
</feature>
<protein>
    <recommendedName>
        <fullName evidence="1">JmjC domain-containing protein</fullName>
    </recommendedName>
</protein>